<reference evidence="2 3" key="1">
    <citation type="submission" date="2019-11" db="EMBL/GenBank/DDBJ databases">
        <title>Pedobacter sp. HMF7056 Genome sequencing and assembly.</title>
        <authorList>
            <person name="Kang H."/>
            <person name="Kim H."/>
            <person name="Joh K."/>
        </authorList>
    </citation>
    <scope>NUCLEOTIDE SEQUENCE [LARGE SCALE GENOMIC DNA]</scope>
    <source>
        <strain evidence="2 3">HMF7056</strain>
    </source>
</reference>
<dbReference type="RefSeq" id="WP_160905499.1">
    <property type="nucleotide sequence ID" value="NZ_WVHS01000001.1"/>
</dbReference>
<gene>
    <name evidence="2" type="ORF">GS398_04420</name>
</gene>
<dbReference type="Proteomes" id="UP000451233">
    <property type="component" value="Unassembled WGS sequence"/>
</dbReference>
<keyword evidence="3" id="KW-1185">Reference proteome</keyword>
<evidence type="ECO:0000313" key="2">
    <source>
        <dbReference type="EMBL" id="MXV14533.1"/>
    </source>
</evidence>
<proteinExistence type="predicted"/>
<dbReference type="AlphaFoldDB" id="A0A7K1XU41"/>
<keyword evidence="1" id="KW-0732">Signal</keyword>
<evidence type="ECO:0000313" key="3">
    <source>
        <dbReference type="Proteomes" id="UP000451233"/>
    </source>
</evidence>
<evidence type="ECO:0000256" key="1">
    <source>
        <dbReference type="SAM" id="SignalP"/>
    </source>
</evidence>
<feature type="chain" id="PRO_5029866847" evidence="1">
    <location>
        <begin position="19"/>
        <end position="122"/>
    </location>
</feature>
<accession>A0A7K1XU41</accession>
<organism evidence="2 3">
    <name type="scientific">Hufsiella ginkgonis</name>
    <dbReference type="NCBI Taxonomy" id="2695274"/>
    <lineage>
        <taxon>Bacteria</taxon>
        <taxon>Pseudomonadati</taxon>
        <taxon>Bacteroidota</taxon>
        <taxon>Sphingobacteriia</taxon>
        <taxon>Sphingobacteriales</taxon>
        <taxon>Sphingobacteriaceae</taxon>
        <taxon>Hufsiella</taxon>
    </lineage>
</organism>
<protein>
    <submittedName>
        <fullName evidence="2">Uncharacterized protein</fullName>
    </submittedName>
</protein>
<name>A0A7K1XU41_9SPHI</name>
<feature type="signal peptide" evidence="1">
    <location>
        <begin position="1"/>
        <end position="18"/>
    </location>
</feature>
<dbReference type="EMBL" id="WVHS01000001">
    <property type="protein sequence ID" value="MXV14533.1"/>
    <property type="molecule type" value="Genomic_DNA"/>
</dbReference>
<comment type="caution">
    <text evidence="2">The sequence shown here is derived from an EMBL/GenBank/DDBJ whole genome shotgun (WGS) entry which is preliminary data.</text>
</comment>
<sequence length="122" mass="13380">MKSLFATLAALPLFIVSARSQETPSTPSMAVIIKVQDISSVVNLSETRKAALTAYFQKEEAAISSAMANPTTTTQQMEALKRQLRSEFRELLSTQELTSYSLKKRGSPYAIIDTAAHNNGIR</sequence>